<dbReference type="Proteomes" id="UP001291623">
    <property type="component" value="Unassembled WGS sequence"/>
</dbReference>
<dbReference type="InterPro" id="IPR011990">
    <property type="entry name" value="TPR-like_helical_dom_sf"/>
</dbReference>
<organism evidence="3 4">
    <name type="scientific">Anisodus tanguticus</name>
    <dbReference type="NCBI Taxonomy" id="243964"/>
    <lineage>
        <taxon>Eukaryota</taxon>
        <taxon>Viridiplantae</taxon>
        <taxon>Streptophyta</taxon>
        <taxon>Embryophyta</taxon>
        <taxon>Tracheophyta</taxon>
        <taxon>Spermatophyta</taxon>
        <taxon>Magnoliopsida</taxon>
        <taxon>eudicotyledons</taxon>
        <taxon>Gunneridae</taxon>
        <taxon>Pentapetalae</taxon>
        <taxon>asterids</taxon>
        <taxon>lamiids</taxon>
        <taxon>Solanales</taxon>
        <taxon>Solanaceae</taxon>
        <taxon>Solanoideae</taxon>
        <taxon>Hyoscyameae</taxon>
        <taxon>Anisodus</taxon>
    </lineage>
</organism>
<dbReference type="PANTHER" id="PTHR47942:SF63">
    <property type="entry name" value="PENTATRICOPEPTIDE REPEAT-CONTAINING PROTEIN"/>
    <property type="match status" value="1"/>
</dbReference>
<evidence type="ECO:0000256" key="1">
    <source>
        <dbReference type="ARBA" id="ARBA00022737"/>
    </source>
</evidence>
<evidence type="ECO:0000256" key="2">
    <source>
        <dbReference type="PROSITE-ProRule" id="PRU00708"/>
    </source>
</evidence>
<accession>A0AAE1VJB8</accession>
<reference evidence="3" key="1">
    <citation type="submission" date="2023-12" db="EMBL/GenBank/DDBJ databases">
        <title>Genome assembly of Anisodus tanguticus.</title>
        <authorList>
            <person name="Wang Y.-J."/>
        </authorList>
    </citation>
    <scope>NUCLEOTIDE SEQUENCE</scope>
    <source>
        <strain evidence="3">KB-2021</strain>
        <tissue evidence="3">Leaf</tissue>
    </source>
</reference>
<dbReference type="EMBL" id="JAVYJV010000009">
    <property type="protein sequence ID" value="KAK4363174.1"/>
    <property type="molecule type" value="Genomic_DNA"/>
</dbReference>
<proteinExistence type="predicted"/>
<dbReference type="AlphaFoldDB" id="A0AAE1VJB8"/>
<protein>
    <recommendedName>
        <fullName evidence="5">Pentatricopeptide repeat-containing protein</fullName>
    </recommendedName>
</protein>
<evidence type="ECO:0008006" key="5">
    <source>
        <dbReference type="Google" id="ProtNLM"/>
    </source>
</evidence>
<keyword evidence="1" id="KW-0677">Repeat</keyword>
<evidence type="ECO:0000313" key="4">
    <source>
        <dbReference type="Proteomes" id="UP001291623"/>
    </source>
</evidence>
<feature type="repeat" description="PPR" evidence="2">
    <location>
        <begin position="47"/>
        <end position="81"/>
    </location>
</feature>
<dbReference type="NCBIfam" id="TIGR00756">
    <property type="entry name" value="PPR"/>
    <property type="match status" value="2"/>
</dbReference>
<sequence length="96" mass="11160">MDDTKGWPRKHEELTYTTLISVLSQSGLLEVAIALYHNMLRKGLLPTMVTFNILITELYGAKKVDRACRIFRLIEAHGYKPNSITYNPWIMLGWEY</sequence>
<dbReference type="Gene3D" id="1.25.40.10">
    <property type="entry name" value="Tetratricopeptide repeat domain"/>
    <property type="match status" value="1"/>
</dbReference>
<evidence type="ECO:0000313" key="3">
    <source>
        <dbReference type="EMBL" id="KAK4363174.1"/>
    </source>
</evidence>
<dbReference type="Pfam" id="PF13041">
    <property type="entry name" value="PPR_2"/>
    <property type="match status" value="1"/>
</dbReference>
<comment type="caution">
    <text evidence="3">The sequence shown here is derived from an EMBL/GenBank/DDBJ whole genome shotgun (WGS) entry which is preliminary data.</text>
</comment>
<dbReference type="InterPro" id="IPR051222">
    <property type="entry name" value="PPR/CCM1_RNA-binding"/>
</dbReference>
<dbReference type="PROSITE" id="PS51375">
    <property type="entry name" value="PPR"/>
    <property type="match status" value="2"/>
</dbReference>
<keyword evidence="4" id="KW-1185">Reference proteome</keyword>
<dbReference type="PANTHER" id="PTHR47942">
    <property type="entry name" value="TETRATRICOPEPTIDE REPEAT (TPR)-LIKE SUPERFAMILY PROTEIN-RELATED"/>
    <property type="match status" value="1"/>
</dbReference>
<gene>
    <name evidence="3" type="ORF">RND71_018415</name>
</gene>
<name>A0AAE1VJB8_9SOLA</name>
<dbReference type="InterPro" id="IPR002885">
    <property type="entry name" value="PPR_rpt"/>
</dbReference>
<feature type="repeat" description="PPR" evidence="2">
    <location>
        <begin position="12"/>
        <end position="46"/>
    </location>
</feature>